<dbReference type="GO" id="GO:1904491">
    <property type="term" value="P:protein localization to ciliary transition zone"/>
    <property type="evidence" value="ECO:0007669"/>
    <property type="project" value="TreeGrafter"/>
</dbReference>
<gene>
    <name evidence="8" type="ORF">AGOR_G00055390</name>
</gene>
<dbReference type="PANTHER" id="PTHR14611">
    <property type="entry name" value="TECTONIC FAMILY MEMBER"/>
    <property type="match status" value="1"/>
</dbReference>
<reference evidence="8" key="1">
    <citation type="submission" date="2021-01" db="EMBL/GenBank/DDBJ databases">
        <authorList>
            <person name="Zahm M."/>
            <person name="Roques C."/>
            <person name="Cabau C."/>
            <person name="Klopp C."/>
            <person name="Donnadieu C."/>
            <person name="Jouanno E."/>
            <person name="Lampietro C."/>
            <person name="Louis A."/>
            <person name="Herpin A."/>
            <person name="Echchiki A."/>
            <person name="Berthelot C."/>
            <person name="Parey E."/>
            <person name="Roest-Crollius H."/>
            <person name="Braasch I."/>
            <person name="Postlethwait J."/>
            <person name="Bobe J."/>
            <person name="Montfort J."/>
            <person name="Bouchez O."/>
            <person name="Begum T."/>
            <person name="Mejri S."/>
            <person name="Adams A."/>
            <person name="Chen W.-J."/>
            <person name="Guiguen Y."/>
        </authorList>
    </citation>
    <scope>NUCLEOTIDE SEQUENCE</scope>
    <source>
        <tissue evidence="8">Blood</tissue>
    </source>
</reference>
<feature type="domain" description="Tectonic-1-3" evidence="6">
    <location>
        <begin position="445"/>
        <end position="609"/>
    </location>
</feature>
<organism evidence="8 9">
    <name type="scientific">Albula goreensis</name>
    <dbReference type="NCBI Taxonomy" id="1534307"/>
    <lineage>
        <taxon>Eukaryota</taxon>
        <taxon>Metazoa</taxon>
        <taxon>Chordata</taxon>
        <taxon>Craniata</taxon>
        <taxon>Vertebrata</taxon>
        <taxon>Euteleostomi</taxon>
        <taxon>Actinopterygii</taxon>
        <taxon>Neopterygii</taxon>
        <taxon>Teleostei</taxon>
        <taxon>Albuliformes</taxon>
        <taxon>Albulidae</taxon>
        <taxon>Albula</taxon>
    </lineage>
</organism>
<evidence type="ECO:0000259" key="6">
    <source>
        <dbReference type="Pfam" id="PF07773"/>
    </source>
</evidence>
<dbReference type="EMBL" id="JAERUA010000004">
    <property type="protein sequence ID" value="KAI1900977.1"/>
    <property type="molecule type" value="Genomic_DNA"/>
</dbReference>
<dbReference type="InterPro" id="IPR011677">
    <property type="entry name" value="TCTN1-3_dom"/>
</dbReference>
<evidence type="ECO:0000313" key="8">
    <source>
        <dbReference type="EMBL" id="KAI1900977.1"/>
    </source>
</evidence>
<sequence>MFLPRGTLTLYTHIILIYFIKDAYGRRIVFQPSFVFASGPRVTAFLQGNTSGISLNFTLRIVSTSNTTGNLPPLTCKEEESGQWILTSEPVGKSIVKVELSLNRSLQLCGNETDCCLEPLCIQETLQVSACLGDIPLTGLVVQAQIYAFVPPTSPVSDNKTVIPNQVYQPLGPCPCDLTTGSCDVRCCCDPDCSPDVLKLFETQCSPGVFGGNVTPGPDYQCSVQSASNAPDWFPFLCVTSPPENNPFLGLFYHGETVTPKRSASFQSPELTAPLPINDYRQGDPVFTASDQYFTIPQRSLVGQCLDKAPVAFLQNFQTQCMTRLQSCPTGPPLLTSASELSVQVRDGLGGVVTVSVMEERASDLSRFVSVLDQAGGGGPKEGSLLCENVTVALYYTFFWSGNGLTNITLVQTVADVPLDSSVSLTAWYSVQFVNGDTTAQSNSGNPGYQIGLPVIGGSLGVAENDSWTIRRAPISLWQPAGEGLCASADTRPVLFGENATAGCLLPLSLKDLAQCSQLRKTIQNILAVLVNSTLVARNGNPEYSNLGEWVNITYVPLDATDPSVSPPGTCAGVPSHLKIHIISASVRVQGVPSQNQIQAVEVSYTVSTWRAECGGGEPGPCLDMNLTQSFPISSSVTFSDIPAQAGRPKTRFQINFTEYDCDRNDVCWPQLAYPLTRYYTGEPYSQSLAKGLILVFFFIAASVLGTPWRQIRQAWSSAAL</sequence>
<keyword evidence="9" id="KW-1185">Reference proteome</keyword>
<keyword evidence="5" id="KW-0325">Glycoprotein</keyword>
<comment type="similarity">
    <text evidence="1">Belongs to the tectonic family.</text>
</comment>
<evidence type="ECO:0000256" key="2">
    <source>
        <dbReference type="ARBA" id="ARBA00011495"/>
    </source>
</evidence>
<evidence type="ECO:0000256" key="4">
    <source>
        <dbReference type="ARBA" id="ARBA00022794"/>
    </source>
</evidence>
<evidence type="ECO:0000313" key="9">
    <source>
        <dbReference type="Proteomes" id="UP000829720"/>
    </source>
</evidence>
<keyword evidence="4" id="KW-0970">Cilium biogenesis/degradation</keyword>
<evidence type="ECO:0000256" key="5">
    <source>
        <dbReference type="ARBA" id="ARBA00023180"/>
    </source>
</evidence>
<protein>
    <recommendedName>
        <fullName evidence="10">Tectonic-2</fullName>
    </recommendedName>
</protein>
<dbReference type="GO" id="GO:0036038">
    <property type="term" value="C:MKS complex"/>
    <property type="evidence" value="ECO:0007669"/>
    <property type="project" value="TreeGrafter"/>
</dbReference>
<comment type="subunit">
    <text evidence="2">Part of the tectonic-like complex (also named B9 complex).</text>
</comment>
<feature type="domain" description="Tectonic-1-3" evidence="6">
    <location>
        <begin position="279"/>
        <end position="435"/>
    </location>
</feature>
<dbReference type="Pfam" id="PF07773">
    <property type="entry name" value="TCTN_DUF1619"/>
    <property type="match status" value="2"/>
</dbReference>
<proteinExistence type="inferred from homology"/>
<dbReference type="Proteomes" id="UP000829720">
    <property type="component" value="Unassembled WGS sequence"/>
</dbReference>
<dbReference type="AlphaFoldDB" id="A0A8T3E026"/>
<dbReference type="InterPro" id="IPR057724">
    <property type="entry name" value="TCTN1-3_N"/>
</dbReference>
<dbReference type="Pfam" id="PF25752">
    <property type="entry name" value="DUF1619_N"/>
    <property type="match status" value="1"/>
</dbReference>
<keyword evidence="3" id="KW-0732">Signal</keyword>
<dbReference type="InterPro" id="IPR040354">
    <property type="entry name" value="TCTN1-3"/>
</dbReference>
<dbReference type="OrthoDB" id="9282501at2759"/>
<feature type="domain" description="Tectonic-1-3 N-terminal" evidence="7">
    <location>
        <begin position="153"/>
        <end position="258"/>
    </location>
</feature>
<dbReference type="GO" id="GO:0060271">
    <property type="term" value="P:cilium assembly"/>
    <property type="evidence" value="ECO:0007669"/>
    <property type="project" value="TreeGrafter"/>
</dbReference>
<evidence type="ECO:0008006" key="10">
    <source>
        <dbReference type="Google" id="ProtNLM"/>
    </source>
</evidence>
<dbReference type="GO" id="GO:0007224">
    <property type="term" value="P:smoothened signaling pathway"/>
    <property type="evidence" value="ECO:0007669"/>
    <property type="project" value="TreeGrafter"/>
</dbReference>
<evidence type="ECO:0000256" key="1">
    <source>
        <dbReference type="ARBA" id="ARBA00007633"/>
    </source>
</evidence>
<dbReference type="PANTHER" id="PTHR14611:SF6">
    <property type="entry name" value="TECTONIC-2"/>
    <property type="match status" value="1"/>
</dbReference>
<evidence type="ECO:0000259" key="7">
    <source>
        <dbReference type="Pfam" id="PF25752"/>
    </source>
</evidence>
<evidence type="ECO:0000256" key="3">
    <source>
        <dbReference type="ARBA" id="ARBA00022729"/>
    </source>
</evidence>
<accession>A0A8T3E026</accession>
<comment type="caution">
    <text evidence="8">The sequence shown here is derived from an EMBL/GenBank/DDBJ whole genome shotgun (WGS) entry which is preliminary data.</text>
</comment>
<name>A0A8T3E026_9TELE</name>